<evidence type="ECO:0000256" key="1">
    <source>
        <dbReference type="SAM" id="MobiDB-lite"/>
    </source>
</evidence>
<feature type="compositionally biased region" description="Low complexity" evidence="1">
    <location>
        <begin position="59"/>
        <end position="68"/>
    </location>
</feature>
<accession>A0A2P8IH01</accession>
<dbReference type="AlphaFoldDB" id="A0A2P8IH01"/>
<dbReference type="EMBL" id="PYAX01000002">
    <property type="protein sequence ID" value="PSL57745.1"/>
    <property type="molecule type" value="Genomic_DNA"/>
</dbReference>
<evidence type="ECO:0000313" key="3">
    <source>
        <dbReference type="Proteomes" id="UP000241118"/>
    </source>
</evidence>
<feature type="compositionally biased region" description="Polar residues" evidence="1">
    <location>
        <begin position="37"/>
        <end position="58"/>
    </location>
</feature>
<proteinExistence type="predicted"/>
<organism evidence="2 3">
    <name type="scientific">Saccharothrix carnea</name>
    <dbReference type="NCBI Taxonomy" id="1280637"/>
    <lineage>
        <taxon>Bacteria</taxon>
        <taxon>Bacillati</taxon>
        <taxon>Actinomycetota</taxon>
        <taxon>Actinomycetes</taxon>
        <taxon>Pseudonocardiales</taxon>
        <taxon>Pseudonocardiaceae</taxon>
        <taxon>Saccharothrix</taxon>
    </lineage>
</organism>
<feature type="region of interest" description="Disordered" evidence="1">
    <location>
        <begin position="161"/>
        <end position="191"/>
    </location>
</feature>
<keyword evidence="3" id="KW-1185">Reference proteome</keyword>
<feature type="compositionally biased region" description="Polar residues" evidence="1">
    <location>
        <begin position="180"/>
        <end position="191"/>
    </location>
</feature>
<feature type="compositionally biased region" description="Pro residues" evidence="1">
    <location>
        <begin position="69"/>
        <end position="80"/>
    </location>
</feature>
<comment type="caution">
    <text evidence="2">The sequence shown here is derived from an EMBL/GenBank/DDBJ whole genome shotgun (WGS) entry which is preliminary data.</text>
</comment>
<gene>
    <name evidence="2" type="ORF">B0I31_102724</name>
</gene>
<sequence length="191" mass="19202">MRWLTGGSFAIVACAVVVGCGEVPGDPGPAGRVRSAESASPGHSTAETTAETPSGTAQESPEPETGPTTPAPRIPSPRVPPTTAKRPGVPGSPIDYNATYVGQPLDLAKGFLEAELKRVCANDPGEMCGITIKTVSPRPGDNCFVGAGPDPVPRGGTITIEGGPCADGTGESVSAPVKPSESTPETSRSGR</sequence>
<name>A0A2P8IH01_SACCR</name>
<dbReference type="PROSITE" id="PS51257">
    <property type="entry name" value="PROKAR_LIPOPROTEIN"/>
    <property type="match status" value="1"/>
</dbReference>
<dbReference type="Proteomes" id="UP000241118">
    <property type="component" value="Unassembled WGS sequence"/>
</dbReference>
<reference evidence="2 3" key="1">
    <citation type="submission" date="2018-03" db="EMBL/GenBank/DDBJ databases">
        <title>Genomic Encyclopedia of Type Strains, Phase III (KMG-III): the genomes of soil and plant-associated and newly described type strains.</title>
        <authorList>
            <person name="Whitman W."/>
        </authorList>
    </citation>
    <scope>NUCLEOTIDE SEQUENCE [LARGE SCALE GENOMIC DNA]</scope>
    <source>
        <strain evidence="2 3">CGMCC 4.7097</strain>
    </source>
</reference>
<protein>
    <submittedName>
        <fullName evidence="2">Uncharacterized protein</fullName>
    </submittedName>
</protein>
<feature type="region of interest" description="Disordered" evidence="1">
    <location>
        <begin position="25"/>
        <end position="95"/>
    </location>
</feature>
<dbReference type="RefSeq" id="WP_106614622.1">
    <property type="nucleotide sequence ID" value="NZ_PYAX01000002.1"/>
</dbReference>
<evidence type="ECO:0000313" key="2">
    <source>
        <dbReference type="EMBL" id="PSL57745.1"/>
    </source>
</evidence>